<gene>
    <name evidence="9" type="ordered locus">SL1344_2641</name>
</gene>
<dbReference type="HOGENOM" id="CLU_014206_0_0_6"/>
<name>A0A0H3NKQ8_SALTS</name>
<dbReference type="GO" id="GO:0006260">
    <property type="term" value="P:DNA replication"/>
    <property type="evidence" value="ECO:0007669"/>
    <property type="project" value="UniProtKB-KW"/>
</dbReference>
<evidence type="ECO:0000259" key="8">
    <source>
        <dbReference type="Pfam" id="PF05840"/>
    </source>
</evidence>
<keyword evidence="7" id="KW-1133">Transmembrane helix</keyword>
<keyword evidence="6" id="KW-0378">Hydrolase</keyword>
<keyword evidence="3" id="KW-0235">DNA replication</keyword>
<keyword evidence="7" id="KW-0472">Membrane</keyword>
<keyword evidence="4" id="KW-0540">Nuclease</keyword>
<sequence length="927" mass="102701">MGSSSVNKVIDTPVSAKAMGEIDYAFVWNFPKQAIASPYLTYDQQHRRDRMLAALLHARKVLSLQPECVRFDVYRTAAVLEKNQGSQRANAFLISFCKRVLPRLELVAKKYECAGINSNVSAAVFGSHFDTELMQYLASRMVNMVARYNRLPDMSRADIDLLAADIANFIRAELADIDDTGFSELKTLYTWYMRAGFISLQFNVTPPHWERVTKKYVGEDEIAPAIARMFNDVWWRGRLRRIAAAWREHLQITVGNVSKKKHAYASKNCVTDWREQKRRTREFLKGLDLEDEDGNRISLIEKFDGSVANPAIRRCELMTRIRGFENICNELGYVGEFYTLTAPSKYHATTKAGYRNSKWNGASPSDTQNYLTGLWARIRAKLHREEIRIFGIRVAEPHHDGTPHWHMLMFMLPEDVERVRLIIRDYAWEEDRHELKSDKAKKARFHAEAIDPEKGSATGYVAKYISKNIDGYALDGETDDESGELLKETAPAVSAWAARWHIRQFQFIGGAPVTVYRELRRLADTEAAHGLSVEFAAVHDAADAGDWAGYVNAQGGPFVRRDDLQVRTLYEPRTEFNQYGEETVCIRGVYDSAIGAGTPILTRLTQWKIVPKRAVDLAVDVKGAPAPSRTATRYVLKLDDWIKDNKKLAETIGIIAGGALALIGIIGGIGLVAWPVVMGINAIIAAAGVLGTVFTVTGGAIVTALGAITWPIVAVGAAVVAGALLIRKYWEPISAFFSGVIEGIMSAFAPVGEMFAPLAPIFDGLGEKLRGVWQWFKDLIAPVKATQETLDSCKNVGVIFGQALADALMLPLNIFNKLRGGLDLILEKLGLVKKESSSIDKETAQVPPVGQGGGYIPTTSSLGGYRAYQPVTAPAGRTYIDQSSPTYQITLLGGGAPGGQLGNQLQDALEKYERDKRAKARASMMHD</sequence>
<evidence type="ECO:0000256" key="3">
    <source>
        <dbReference type="ARBA" id="ARBA00022705"/>
    </source>
</evidence>
<evidence type="ECO:0000313" key="9">
    <source>
        <dbReference type="EMBL" id="CBW18743.1"/>
    </source>
</evidence>
<evidence type="ECO:0000313" key="10">
    <source>
        <dbReference type="Proteomes" id="UP000008962"/>
    </source>
</evidence>
<feature type="transmembrane region" description="Helical" evidence="7">
    <location>
        <begin position="708"/>
        <end position="726"/>
    </location>
</feature>
<evidence type="ECO:0000256" key="5">
    <source>
        <dbReference type="ARBA" id="ARBA00022759"/>
    </source>
</evidence>
<dbReference type="KEGG" id="sey:SL1344_2641"/>
<keyword evidence="7" id="KW-0812">Transmembrane</keyword>
<dbReference type="Proteomes" id="UP000008962">
    <property type="component" value="Chromosome"/>
</dbReference>
<keyword evidence="10" id="KW-1185">Reference proteome</keyword>
<comment type="function">
    <text evidence="1">Possible endonuclease which induces a single-strand cut and initiates DNA replication.</text>
</comment>
<evidence type="ECO:0000256" key="1">
    <source>
        <dbReference type="ARBA" id="ARBA00003293"/>
    </source>
</evidence>
<keyword evidence="5" id="KW-0255">Endonuclease</keyword>
<dbReference type="Pfam" id="PF05840">
    <property type="entry name" value="Phage_GPA"/>
    <property type="match status" value="1"/>
</dbReference>
<feature type="transmembrane region" description="Helical" evidence="7">
    <location>
        <begin position="652"/>
        <end position="673"/>
    </location>
</feature>
<accession>A0A0H3NKQ8</accession>
<dbReference type="PATRIC" id="fig|216597.6.peg.2936"/>
<dbReference type="GO" id="GO:0004519">
    <property type="term" value="F:endonuclease activity"/>
    <property type="evidence" value="ECO:0007669"/>
    <property type="project" value="UniProtKB-KW"/>
</dbReference>
<proteinExistence type="inferred from homology"/>
<evidence type="ECO:0000256" key="4">
    <source>
        <dbReference type="ARBA" id="ARBA00022722"/>
    </source>
</evidence>
<dbReference type="InterPro" id="IPR008766">
    <property type="entry name" value="Replication_gene_A-like"/>
</dbReference>
<feature type="transmembrane region" description="Helical" evidence="7">
    <location>
        <begin position="680"/>
        <end position="702"/>
    </location>
</feature>
<evidence type="ECO:0000256" key="2">
    <source>
        <dbReference type="ARBA" id="ARBA00009260"/>
    </source>
</evidence>
<evidence type="ECO:0000256" key="7">
    <source>
        <dbReference type="SAM" id="Phobius"/>
    </source>
</evidence>
<dbReference type="EMBL" id="FQ312003">
    <property type="protein sequence ID" value="CBW18743.1"/>
    <property type="molecule type" value="Genomic_DNA"/>
</dbReference>
<dbReference type="AlphaFoldDB" id="A0A0H3NKQ8"/>
<dbReference type="GO" id="GO:0016787">
    <property type="term" value="F:hydrolase activity"/>
    <property type="evidence" value="ECO:0007669"/>
    <property type="project" value="UniProtKB-KW"/>
</dbReference>
<evidence type="ECO:0000256" key="6">
    <source>
        <dbReference type="ARBA" id="ARBA00022801"/>
    </source>
</evidence>
<organism evidence="9 10">
    <name type="scientific">Salmonella typhimurium (strain SL1344)</name>
    <dbReference type="NCBI Taxonomy" id="216597"/>
    <lineage>
        <taxon>Bacteria</taxon>
        <taxon>Pseudomonadati</taxon>
        <taxon>Pseudomonadota</taxon>
        <taxon>Gammaproteobacteria</taxon>
        <taxon>Enterobacterales</taxon>
        <taxon>Enterobacteriaceae</taxon>
        <taxon>Salmonella</taxon>
    </lineage>
</organism>
<protein>
    <submittedName>
        <fullName evidence="9">Hypothetical bacteriophage replication protein</fullName>
    </submittedName>
</protein>
<comment type="similarity">
    <text evidence="2">Belongs to the phage GPA family.</text>
</comment>
<feature type="domain" description="Replication gene A protein-like" evidence="8">
    <location>
        <begin position="158"/>
        <end position="472"/>
    </location>
</feature>
<reference evidence="10" key="1">
    <citation type="journal article" date="2012" name="Proc. Natl. Acad. Sci. U.S.A.">
        <title>The transcriptional landscape and small RNAs of Salmonella enterica serovar Typhimurium.</title>
        <authorList>
            <person name="Kroger C."/>
            <person name="Dillon S.C."/>
            <person name="Cameron A.D."/>
            <person name="Papenfort K."/>
            <person name="Sivasankaran S.K."/>
            <person name="Hokamp K."/>
            <person name="Chao Y."/>
            <person name="Sittka A."/>
            <person name="Hebrard M."/>
            <person name="Handler K."/>
            <person name="Colgan A."/>
            <person name="Leekitcharoenphon P."/>
            <person name="Langridge G.C."/>
            <person name="Lohan A.J."/>
            <person name="Loftus B."/>
            <person name="Lucchini S."/>
            <person name="Ussery D.W."/>
            <person name="Dorman C.J."/>
            <person name="Thomson N.R."/>
            <person name="Vogel J."/>
            <person name="Hinton J.C."/>
        </authorList>
    </citation>
    <scope>NUCLEOTIDE SEQUENCE [LARGE SCALE GENOMIC DNA]</scope>
    <source>
        <strain evidence="10">SL1344</strain>
    </source>
</reference>